<protein>
    <submittedName>
        <fullName evidence="1">Uncharacterized protein</fullName>
    </submittedName>
</protein>
<evidence type="ECO:0000313" key="2">
    <source>
        <dbReference type="Proteomes" id="UP001165143"/>
    </source>
</evidence>
<dbReference type="Proteomes" id="UP001165143">
    <property type="component" value="Unassembled WGS sequence"/>
</dbReference>
<comment type="caution">
    <text evidence="1">The sequence shown here is derived from an EMBL/GenBank/DDBJ whole genome shotgun (WGS) entry which is preliminary data.</text>
</comment>
<sequence>MVMTEMSVGQDPKSVAASLEGTMPWLAPVGLAAEALAALDRPLLAWIQDPEYNEFDSAEFYADRKAAGDKLSKLERRIAKLPPRQSWRMERVWSPDEESSEAYDAAYEQGAVTIGDRVLHPRDLDAYATIAYALAGLREDDGFGDDEDGLGDVDPEDLDAALEWARAGVCVLQQSLPFPFTDVLLYSELDNRPAHRVLFAYADLLRRRDAKAAEAWFTALVYLNPNDNVGARFIAPGGPDPIF</sequence>
<dbReference type="OrthoDB" id="4773835at2"/>
<proteinExistence type="predicted"/>
<gene>
    <name evidence="1" type="ORF">Kpho01_61520</name>
</gene>
<dbReference type="RefSeq" id="WP_033252925.1">
    <property type="nucleotide sequence ID" value="NZ_BSRX01000047.1"/>
</dbReference>
<dbReference type="AlphaFoldDB" id="A0A9W6PNQ3"/>
<name>A0A9W6PNQ3_9ACTN</name>
<accession>A0A9W6PNQ3</accession>
<evidence type="ECO:0000313" key="1">
    <source>
        <dbReference type="EMBL" id="GLW58141.1"/>
    </source>
</evidence>
<dbReference type="EMBL" id="BSRX01000047">
    <property type="protein sequence ID" value="GLW58141.1"/>
    <property type="molecule type" value="Genomic_DNA"/>
</dbReference>
<reference evidence="1" key="1">
    <citation type="submission" date="2023-02" db="EMBL/GenBank/DDBJ databases">
        <title>Kitasatospora phosalacinea NBRC 14362.</title>
        <authorList>
            <person name="Ichikawa N."/>
            <person name="Sato H."/>
            <person name="Tonouchi N."/>
        </authorList>
    </citation>
    <scope>NUCLEOTIDE SEQUENCE</scope>
    <source>
        <strain evidence="1">NBRC 14362</strain>
    </source>
</reference>
<organism evidence="1 2">
    <name type="scientific">Kitasatospora phosalacinea</name>
    <dbReference type="NCBI Taxonomy" id="2065"/>
    <lineage>
        <taxon>Bacteria</taxon>
        <taxon>Bacillati</taxon>
        <taxon>Actinomycetota</taxon>
        <taxon>Actinomycetes</taxon>
        <taxon>Kitasatosporales</taxon>
        <taxon>Streptomycetaceae</taxon>
        <taxon>Kitasatospora</taxon>
    </lineage>
</organism>